<dbReference type="Gene3D" id="2.40.70.10">
    <property type="entry name" value="Acid Proteases"/>
    <property type="match status" value="1"/>
</dbReference>
<protein>
    <submittedName>
        <fullName evidence="1">Uncharacterized protein</fullName>
    </submittedName>
</protein>
<dbReference type="CDD" id="cd00303">
    <property type="entry name" value="retropepsin_like"/>
    <property type="match status" value="1"/>
</dbReference>
<keyword evidence="2" id="KW-1185">Reference proteome</keyword>
<organism evidence="1 2">
    <name type="scientific">Trifolium medium</name>
    <dbReference type="NCBI Taxonomy" id="97028"/>
    <lineage>
        <taxon>Eukaryota</taxon>
        <taxon>Viridiplantae</taxon>
        <taxon>Streptophyta</taxon>
        <taxon>Embryophyta</taxon>
        <taxon>Tracheophyta</taxon>
        <taxon>Spermatophyta</taxon>
        <taxon>Magnoliopsida</taxon>
        <taxon>eudicotyledons</taxon>
        <taxon>Gunneridae</taxon>
        <taxon>Pentapetalae</taxon>
        <taxon>rosids</taxon>
        <taxon>fabids</taxon>
        <taxon>Fabales</taxon>
        <taxon>Fabaceae</taxon>
        <taxon>Papilionoideae</taxon>
        <taxon>50 kb inversion clade</taxon>
        <taxon>NPAAA clade</taxon>
        <taxon>Hologalegina</taxon>
        <taxon>IRL clade</taxon>
        <taxon>Trifolieae</taxon>
        <taxon>Trifolium</taxon>
    </lineage>
</organism>
<comment type="caution">
    <text evidence="1">The sequence shown here is derived from an EMBL/GenBank/DDBJ whole genome shotgun (WGS) entry which is preliminary data.</text>
</comment>
<dbReference type="EMBL" id="LXQA010024370">
    <property type="protein sequence ID" value="MCH93194.1"/>
    <property type="molecule type" value="Genomic_DNA"/>
</dbReference>
<dbReference type="InterPro" id="IPR021109">
    <property type="entry name" value="Peptidase_aspartic_dom_sf"/>
</dbReference>
<name>A0A392N3X5_9FABA</name>
<evidence type="ECO:0000313" key="1">
    <source>
        <dbReference type="EMBL" id="MCH93194.1"/>
    </source>
</evidence>
<reference evidence="1 2" key="1">
    <citation type="journal article" date="2018" name="Front. Plant Sci.">
        <title>Red Clover (Trifolium pratense) and Zigzag Clover (T. medium) - A Picture of Genomic Similarities and Differences.</title>
        <authorList>
            <person name="Dluhosova J."/>
            <person name="Istvanek J."/>
            <person name="Nedelnik J."/>
            <person name="Repkova J."/>
        </authorList>
    </citation>
    <scope>NUCLEOTIDE SEQUENCE [LARGE SCALE GENOMIC DNA]</scope>
    <source>
        <strain evidence="2">cv. 10/8</strain>
        <tissue evidence="1">Leaf</tissue>
    </source>
</reference>
<evidence type="ECO:0000313" key="2">
    <source>
        <dbReference type="Proteomes" id="UP000265520"/>
    </source>
</evidence>
<accession>A0A392N3X5</accession>
<dbReference type="AlphaFoldDB" id="A0A392N3X5"/>
<dbReference type="Proteomes" id="UP000265520">
    <property type="component" value="Unassembled WGS sequence"/>
</dbReference>
<sequence>MGELFVICITSISTATNHHRCARKQNRNHRCKARFLLLIAEEDDDDVAKVQEAEGETQVARKLGLAHSPAPSLKVIVGNGEELISNHVCQGVTIEIQGHKFEMDLYTLALSGPDVVLGTPWLKTLGLVLMDYGNLTMKFTHAQKQVELKGEQGIIPSSISYHQLKRLVQQEPTAQIFSLSFVETVSTNSQTSVVKHDNSNINHLLRRYAQLFEEPTHLPPWKQIYC</sequence>
<proteinExistence type="predicted"/>
<dbReference type="Pfam" id="PF08284">
    <property type="entry name" value="RVP_2"/>
    <property type="match status" value="1"/>
</dbReference>
<feature type="non-terminal residue" evidence="1">
    <location>
        <position position="226"/>
    </location>
</feature>